<evidence type="ECO:0000259" key="7">
    <source>
        <dbReference type="PROSITE" id="PS51379"/>
    </source>
</evidence>
<keyword evidence="3" id="KW-0479">Metal-binding</keyword>
<dbReference type="InterPro" id="IPR006638">
    <property type="entry name" value="Elp3/MiaA/NifB-like_rSAM"/>
</dbReference>
<dbReference type="EMBL" id="JARVLH010000003">
    <property type="protein sequence ID" value="MEX5285376.1"/>
    <property type="molecule type" value="Genomic_DNA"/>
</dbReference>
<feature type="domain" description="4Fe-4S ferredoxin-type" evidence="7">
    <location>
        <begin position="399"/>
        <end position="431"/>
    </location>
</feature>
<feature type="domain" description="Radical SAM core" evidence="8">
    <location>
        <begin position="90"/>
        <end position="328"/>
    </location>
</feature>
<dbReference type="SFLD" id="SFLDS00029">
    <property type="entry name" value="Radical_SAM"/>
    <property type="match status" value="1"/>
</dbReference>
<evidence type="ECO:0000256" key="3">
    <source>
        <dbReference type="ARBA" id="ARBA00022723"/>
    </source>
</evidence>
<evidence type="ECO:0000313" key="10">
    <source>
        <dbReference type="Proteomes" id="UP001559623"/>
    </source>
</evidence>
<evidence type="ECO:0000256" key="4">
    <source>
        <dbReference type="ARBA" id="ARBA00023004"/>
    </source>
</evidence>
<dbReference type="SFLD" id="SFLDG01067">
    <property type="entry name" value="SPASM/twitch_domain_containing"/>
    <property type="match status" value="1"/>
</dbReference>
<dbReference type="SFLD" id="SFLDG01386">
    <property type="entry name" value="main_SPASM_domain-containing"/>
    <property type="match status" value="1"/>
</dbReference>
<evidence type="ECO:0000256" key="1">
    <source>
        <dbReference type="ARBA" id="ARBA00001966"/>
    </source>
</evidence>
<dbReference type="PROSITE" id="PS51379">
    <property type="entry name" value="4FE4S_FER_2"/>
    <property type="match status" value="1"/>
</dbReference>
<keyword evidence="10" id="KW-1185">Reference proteome</keyword>
<dbReference type="InterPro" id="IPR023885">
    <property type="entry name" value="4Fe4S-binding_SPASM_dom"/>
</dbReference>
<dbReference type="Gene3D" id="3.20.20.70">
    <property type="entry name" value="Aldolase class I"/>
    <property type="match status" value="1"/>
</dbReference>
<accession>A0ABV3X5B8</accession>
<keyword evidence="2" id="KW-0949">S-adenosyl-L-methionine</keyword>
<gene>
    <name evidence="9" type="ORF">QCO44_06955</name>
</gene>
<dbReference type="RefSeq" id="WP_368847104.1">
    <property type="nucleotide sequence ID" value="NZ_CP194411.1"/>
</dbReference>
<evidence type="ECO:0000256" key="6">
    <source>
        <dbReference type="ARBA" id="ARBA00023601"/>
    </source>
</evidence>
<dbReference type="InterPro" id="IPR017896">
    <property type="entry name" value="4Fe4S_Fe-S-bd"/>
</dbReference>
<comment type="caution">
    <text evidence="9">The sequence shown here is derived from an EMBL/GenBank/DDBJ whole genome shotgun (WGS) entry which is preliminary data.</text>
</comment>
<dbReference type="NCBIfam" id="TIGR04085">
    <property type="entry name" value="rSAM_more_4Fe4S"/>
    <property type="match status" value="1"/>
</dbReference>
<name>A0ABV3X5B8_9FIRM</name>
<dbReference type="InterPro" id="IPR013785">
    <property type="entry name" value="Aldolase_TIM"/>
</dbReference>
<sequence>MVNISRFTHSYDLGDAVALYHSLRMKPVYLSKKALESLQAWLASSFCDKVENAPEEISAEVQELARFKILTQTEDEDDRVLQFVKSKIPNPAVNVCYMIMSEQCNLACKYCFLGNNDCGKRSNFLLENMSVETAEKAIKFFIRQIKESGLDMEENRPVLIFYGGEPLVNFNVLEYVARRINELRSEERCIRNIEMSMVTNGLLLNETRIRKLRELGVAIAISIDGFTEKANSMRVDVDGKAVFSRILDKLDLCKKMGVDVSLSVTLSEETIRSTKDILKLIDAYGVKAFGFNIMMSSDTFVLPHSYNEEAAQFIIDEFIELRERGIYEDRIMRKLKSFSKAQVYFSDCAATTGGQIVIAPNGQVGICHGCLHDKQYFVAHINDDDFIAVKDADFIEWSQLTPINHEECFACPALGICGGGCPVNAMHLKPGNTIHSIDERFCVHSKKTLEFFIKDLYRIIVSGQV</sequence>
<dbReference type="InterPro" id="IPR026426">
    <property type="entry name" value="rSAM_FibroRumin"/>
</dbReference>
<organism evidence="9 10">
    <name type="scientific">Selenomonas sputigena</name>
    <dbReference type="NCBI Taxonomy" id="69823"/>
    <lineage>
        <taxon>Bacteria</taxon>
        <taxon>Bacillati</taxon>
        <taxon>Bacillota</taxon>
        <taxon>Negativicutes</taxon>
        <taxon>Selenomonadales</taxon>
        <taxon>Selenomonadaceae</taxon>
        <taxon>Selenomonas</taxon>
    </lineage>
</organism>
<evidence type="ECO:0000256" key="5">
    <source>
        <dbReference type="ARBA" id="ARBA00023014"/>
    </source>
</evidence>
<reference evidence="9 10" key="1">
    <citation type="submission" date="2023-04" db="EMBL/GenBank/DDBJ databases">
        <title>Genome Sequence of Selenomonas sputigena ATCC 33150.</title>
        <authorList>
            <person name="Miller D.P."/>
            <person name="Anvari S."/>
            <person name="Polson S.W."/>
            <person name="Macdonald M."/>
            <person name="Mcdowell J.V."/>
        </authorList>
    </citation>
    <scope>NUCLEOTIDE SEQUENCE [LARGE SCALE GENOMIC DNA]</scope>
    <source>
        <strain evidence="9 10">ATCC 33150</strain>
    </source>
</reference>
<dbReference type="CDD" id="cd01335">
    <property type="entry name" value="Radical_SAM"/>
    <property type="match status" value="1"/>
</dbReference>
<dbReference type="InterPro" id="IPR007197">
    <property type="entry name" value="rSAM"/>
</dbReference>
<dbReference type="PANTHER" id="PTHR43273">
    <property type="entry name" value="ANAEROBIC SULFATASE-MATURATING ENZYME HOMOLOG ASLB-RELATED"/>
    <property type="match status" value="1"/>
</dbReference>
<dbReference type="Pfam" id="PF04055">
    <property type="entry name" value="Radical_SAM"/>
    <property type="match status" value="1"/>
</dbReference>
<comment type="similarity">
    <text evidence="6">Belongs to the radical SAM superfamily. Anaerobic sulfatase-maturating enzyme family.</text>
</comment>
<dbReference type="SUPFAM" id="SSF102114">
    <property type="entry name" value="Radical SAM enzymes"/>
    <property type="match status" value="1"/>
</dbReference>
<dbReference type="InterPro" id="IPR058240">
    <property type="entry name" value="rSAM_sf"/>
</dbReference>
<evidence type="ECO:0000259" key="8">
    <source>
        <dbReference type="PROSITE" id="PS51918"/>
    </source>
</evidence>
<proteinExistence type="inferred from homology"/>
<dbReference type="PROSITE" id="PS51918">
    <property type="entry name" value="RADICAL_SAM"/>
    <property type="match status" value="1"/>
</dbReference>
<keyword evidence="4" id="KW-0408">Iron</keyword>
<dbReference type="NCBIfam" id="TIGR04136">
    <property type="entry name" value="rSAM_FibroRumin"/>
    <property type="match status" value="1"/>
</dbReference>
<protein>
    <submittedName>
        <fullName evidence="9">FibroRumin system radical SAM peptide maturase</fullName>
    </submittedName>
</protein>
<evidence type="ECO:0000313" key="9">
    <source>
        <dbReference type="EMBL" id="MEX5285376.1"/>
    </source>
</evidence>
<dbReference type="Proteomes" id="UP001559623">
    <property type="component" value="Unassembled WGS sequence"/>
</dbReference>
<comment type="cofactor">
    <cofactor evidence="1">
        <name>[4Fe-4S] cluster</name>
        <dbReference type="ChEBI" id="CHEBI:49883"/>
    </cofactor>
</comment>
<evidence type="ECO:0000256" key="2">
    <source>
        <dbReference type="ARBA" id="ARBA00022691"/>
    </source>
</evidence>
<dbReference type="SFLD" id="SFLDG01384">
    <property type="entry name" value="thioether_bond_formation_requi"/>
    <property type="match status" value="1"/>
</dbReference>
<dbReference type="PANTHER" id="PTHR43273:SF3">
    <property type="entry name" value="ANAEROBIC SULFATASE-MATURATING ENZYME HOMOLOG ASLB-RELATED"/>
    <property type="match status" value="1"/>
</dbReference>
<dbReference type="InterPro" id="IPR023867">
    <property type="entry name" value="Sulphatase_maturase_rSAM"/>
</dbReference>
<dbReference type="SMART" id="SM00729">
    <property type="entry name" value="Elp3"/>
    <property type="match status" value="1"/>
</dbReference>
<keyword evidence="5" id="KW-0411">Iron-sulfur</keyword>